<gene>
    <name evidence="3" type="ORF">OH136_01350</name>
</gene>
<dbReference type="RefSeq" id="WP_263952014.1">
    <property type="nucleotide sequence ID" value="NZ_JAOYFC010000001.1"/>
</dbReference>
<dbReference type="AlphaFoldDB" id="A0AAE3IZ75"/>
<keyword evidence="2" id="KW-0560">Oxidoreductase</keyword>
<dbReference type="InterPro" id="IPR002347">
    <property type="entry name" value="SDR_fam"/>
</dbReference>
<dbReference type="EMBL" id="JAOYFC010000001">
    <property type="protein sequence ID" value="MCV6823186.1"/>
    <property type="molecule type" value="Genomic_DNA"/>
</dbReference>
<dbReference type="PRINTS" id="PR00081">
    <property type="entry name" value="GDHRDH"/>
</dbReference>
<dbReference type="Pfam" id="PF00106">
    <property type="entry name" value="adh_short"/>
    <property type="match status" value="1"/>
</dbReference>
<evidence type="ECO:0000256" key="1">
    <source>
        <dbReference type="ARBA" id="ARBA00006484"/>
    </source>
</evidence>
<evidence type="ECO:0000313" key="4">
    <source>
        <dbReference type="Proteomes" id="UP001208041"/>
    </source>
</evidence>
<dbReference type="PANTHER" id="PTHR43639:SF1">
    <property type="entry name" value="SHORT-CHAIN DEHYDROGENASE_REDUCTASE FAMILY PROTEIN"/>
    <property type="match status" value="1"/>
</dbReference>
<evidence type="ECO:0000313" key="3">
    <source>
        <dbReference type="EMBL" id="MCV6823186.1"/>
    </source>
</evidence>
<reference evidence="3" key="1">
    <citation type="submission" date="2022-10" db="EMBL/GenBank/DDBJ databases">
        <authorList>
            <person name="Yue Y."/>
        </authorList>
    </citation>
    <scope>NUCLEOTIDE SEQUENCE</scope>
    <source>
        <strain evidence="3">Z654</strain>
    </source>
</reference>
<organism evidence="3 4">
    <name type="scientific">Halocynthiibacter halioticoli</name>
    <dbReference type="NCBI Taxonomy" id="2986804"/>
    <lineage>
        <taxon>Bacteria</taxon>
        <taxon>Pseudomonadati</taxon>
        <taxon>Pseudomonadota</taxon>
        <taxon>Alphaproteobacteria</taxon>
        <taxon>Rhodobacterales</taxon>
        <taxon>Paracoccaceae</taxon>
        <taxon>Halocynthiibacter</taxon>
    </lineage>
</organism>
<dbReference type="Gene3D" id="3.40.50.720">
    <property type="entry name" value="NAD(P)-binding Rossmann-like Domain"/>
    <property type="match status" value="1"/>
</dbReference>
<sequence length="284" mass="31228">MGHSADSGLWRVSLRRGSVTREAEMQQRALVTGAGARLGRAMALCLAQREFDVAIHYATSKEGAEEVAEEIRALGRKAELVQADLLDLDQAEPLVDRAAERLGGPLNGLINNASIFEYDTIETATRESWDRHMLTNLRVPFILTQSFAKQAPKCTKDRDGQLIARSIVVNMVDQRVKKLTPEFMTYSLAKHGLWTLTQTAAQALAPDIRVNAIGPGTTLRGHRQSQEHFEGQRSKSLLQRGPNVSDVTAALGYYLDAPAVTGQLICVDGGQHLTWQTRDVQGVE</sequence>
<accession>A0AAE3IZ75</accession>
<dbReference type="PANTHER" id="PTHR43639">
    <property type="entry name" value="OXIDOREDUCTASE, SHORT-CHAIN DEHYDROGENASE/REDUCTASE FAMILY (AFU_ORTHOLOGUE AFUA_5G02870)"/>
    <property type="match status" value="1"/>
</dbReference>
<dbReference type="SUPFAM" id="SSF51735">
    <property type="entry name" value="NAD(P)-binding Rossmann-fold domains"/>
    <property type="match status" value="1"/>
</dbReference>
<dbReference type="GO" id="GO:0016491">
    <property type="term" value="F:oxidoreductase activity"/>
    <property type="evidence" value="ECO:0007669"/>
    <property type="project" value="UniProtKB-KW"/>
</dbReference>
<evidence type="ECO:0000256" key="2">
    <source>
        <dbReference type="ARBA" id="ARBA00023002"/>
    </source>
</evidence>
<dbReference type="NCBIfam" id="NF006597">
    <property type="entry name" value="PRK09134.1"/>
    <property type="match status" value="1"/>
</dbReference>
<proteinExistence type="inferred from homology"/>
<dbReference type="Proteomes" id="UP001208041">
    <property type="component" value="Unassembled WGS sequence"/>
</dbReference>
<protein>
    <submittedName>
        <fullName evidence="3">SDR family oxidoreductase</fullName>
    </submittedName>
</protein>
<keyword evidence="4" id="KW-1185">Reference proteome</keyword>
<dbReference type="InterPro" id="IPR036291">
    <property type="entry name" value="NAD(P)-bd_dom_sf"/>
</dbReference>
<comment type="similarity">
    <text evidence="1">Belongs to the short-chain dehydrogenases/reductases (SDR) family.</text>
</comment>
<name>A0AAE3IZ75_9RHOB</name>
<comment type="caution">
    <text evidence="3">The sequence shown here is derived from an EMBL/GenBank/DDBJ whole genome shotgun (WGS) entry which is preliminary data.</text>
</comment>